<feature type="transmembrane region" description="Helical" evidence="1">
    <location>
        <begin position="12"/>
        <end position="31"/>
    </location>
</feature>
<keyword evidence="1" id="KW-0472">Membrane</keyword>
<dbReference type="EMBL" id="NBSK02000004">
    <property type="protein sequence ID" value="KAJ0214722.1"/>
    <property type="molecule type" value="Genomic_DNA"/>
</dbReference>
<name>A0A9R1W1C9_LACSA</name>
<dbReference type="Proteomes" id="UP000235145">
    <property type="component" value="Unassembled WGS sequence"/>
</dbReference>
<proteinExistence type="predicted"/>
<organism evidence="2 3">
    <name type="scientific">Lactuca sativa</name>
    <name type="common">Garden lettuce</name>
    <dbReference type="NCBI Taxonomy" id="4236"/>
    <lineage>
        <taxon>Eukaryota</taxon>
        <taxon>Viridiplantae</taxon>
        <taxon>Streptophyta</taxon>
        <taxon>Embryophyta</taxon>
        <taxon>Tracheophyta</taxon>
        <taxon>Spermatophyta</taxon>
        <taxon>Magnoliopsida</taxon>
        <taxon>eudicotyledons</taxon>
        <taxon>Gunneridae</taxon>
        <taxon>Pentapetalae</taxon>
        <taxon>asterids</taxon>
        <taxon>campanulids</taxon>
        <taxon>Asterales</taxon>
        <taxon>Asteraceae</taxon>
        <taxon>Cichorioideae</taxon>
        <taxon>Cichorieae</taxon>
        <taxon>Lactucinae</taxon>
        <taxon>Lactuca</taxon>
    </lineage>
</organism>
<keyword evidence="1" id="KW-0812">Transmembrane</keyword>
<gene>
    <name evidence="2" type="ORF">LSAT_V11C400205490</name>
</gene>
<accession>A0A9R1W1C9</accession>
<dbReference type="AlphaFoldDB" id="A0A9R1W1C9"/>
<protein>
    <submittedName>
        <fullName evidence="2">Uncharacterized protein</fullName>
    </submittedName>
</protein>
<evidence type="ECO:0000313" key="3">
    <source>
        <dbReference type="Proteomes" id="UP000235145"/>
    </source>
</evidence>
<reference evidence="2 3" key="1">
    <citation type="journal article" date="2017" name="Nat. Commun.">
        <title>Genome assembly with in vitro proximity ligation data and whole-genome triplication in lettuce.</title>
        <authorList>
            <person name="Reyes-Chin-Wo S."/>
            <person name="Wang Z."/>
            <person name="Yang X."/>
            <person name="Kozik A."/>
            <person name="Arikit S."/>
            <person name="Song C."/>
            <person name="Xia L."/>
            <person name="Froenicke L."/>
            <person name="Lavelle D.O."/>
            <person name="Truco M.J."/>
            <person name="Xia R."/>
            <person name="Zhu S."/>
            <person name="Xu C."/>
            <person name="Xu H."/>
            <person name="Xu X."/>
            <person name="Cox K."/>
            <person name="Korf I."/>
            <person name="Meyers B.C."/>
            <person name="Michelmore R.W."/>
        </authorList>
    </citation>
    <scope>NUCLEOTIDE SEQUENCE [LARGE SCALE GENOMIC DNA]</scope>
    <source>
        <strain evidence="3">cv. Salinas</strain>
        <tissue evidence="2">Seedlings</tissue>
    </source>
</reference>
<evidence type="ECO:0000313" key="2">
    <source>
        <dbReference type="EMBL" id="KAJ0214722.1"/>
    </source>
</evidence>
<keyword evidence="1" id="KW-1133">Transmembrane helix</keyword>
<evidence type="ECO:0000256" key="1">
    <source>
        <dbReference type="SAM" id="Phobius"/>
    </source>
</evidence>
<comment type="caution">
    <text evidence="2">The sequence shown here is derived from an EMBL/GenBank/DDBJ whole genome shotgun (WGS) entry which is preliminary data.</text>
</comment>
<feature type="transmembrane region" description="Helical" evidence="1">
    <location>
        <begin position="68"/>
        <end position="85"/>
    </location>
</feature>
<sequence>MNTVAVMELKTFGARSLLISSLYCFYHMHVLDTRLSMKMPMMYVSRYSQEYTIFFTFFINFVDMDRNHLLLFLLMCLATIRLWFIECEEKEAQRRYLSESTLESRLDTISKRSTEIQCITRESDEYCINELRMDKNAFALRFYRLGEIVSRYVHQVLGDLLHLQEILFVNPMPIANDCIDNRWKWFHNELVFYL</sequence>
<keyword evidence="3" id="KW-1185">Reference proteome</keyword>